<dbReference type="EMBL" id="JAFREP010000027">
    <property type="protein sequence ID" value="MBO1321748.1"/>
    <property type="molecule type" value="Genomic_DNA"/>
</dbReference>
<dbReference type="RefSeq" id="WP_207861721.1">
    <property type="nucleotide sequence ID" value="NZ_JAFREP010000027.1"/>
</dbReference>
<keyword evidence="2" id="KW-1185">Reference proteome</keyword>
<protein>
    <submittedName>
        <fullName evidence="1">Uncharacterized protein</fullName>
    </submittedName>
</protein>
<comment type="caution">
    <text evidence="1">The sequence shown here is derived from an EMBL/GenBank/DDBJ whole genome shotgun (WGS) entry which is preliminary data.</text>
</comment>
<reference evidence="1" key="1">
    <citation type="submission" date="2021-03" db="EMBL/GenBank/DDBJ databases">
        <authorList>
            <person name="Wang G."/>
        </authorList>
    </citation>
    <scope>NUCLEOTIDE SEQUENCE</scope>
    <source>
        <strain evidence="1">KCTC 12899</strain>
    </source>
</reference>
<evidence type="ECO:0000313" key="2">
    <source>
        <dbReference type="Proteomes" id="UP000664417"/>
    </source>
</evidence>
<gene>
    <name evidence="1" type="ORF">J3U88_24935</name>
</gene>
<accession>A0A8J7U6T2</accession>
<dbReference type="Proteomes" id="UP000664417">
    <property type="component" value="Unassembled WGS sequence"/>
</dbReference>
<evidence type="ECO:0000313" key="1">
    <source>
        <dbReference type="EMBL" id="MBO1321748.1"/>
    </source>
</evidence>
<proteinExistence type="predicted"/>
<organism evidence="1 2">
    <name type="scientific">Acanthopleuribacter pedis</name>
    <dbReference type="NCBI Taxonomy" id="442870"/>
    <lineage>
        <taxon>Bacteria</taxon>
        <taxon>Pseudomonadati</taxon>
        <taxon>Acidobacteriota</taxon>
        <taxon>Holophagae</taxon>
        <taxon>Acanthopleuribacterales</taxon>
        <taxon>Acanthopleuribacteraceae</taxon>
        <taxon>Acanthopleuribacter</taxon>
    </lineage>
</organism>
<dbReference type="AlphaFoldDB" id="A0A8J7U6T2"/>
<name>A0A8J7U6T2_9BACT</name>
<sequence>MGLPQRYRHGFWSAPMQRSNGCTVQSTFMSGYGGNMVVMAANGIEGM</sequence>